<dbReference type="AlphaFoldDB" id="A0A9P5TZR3"/>
<evidence type="ECO:0000313" key="2">
    <source>
        <dbReference type="EMBL" id="KAF9060544.1"/>
    </source>
</evidence>
<name>A0A9P5TZR3_9AGAR</name>
<sequence>MTPPCTNCGNPLQRHVNLSSGQLSALANDLRFEFGPFVVTPQRAQEFRTILALGEKDIKDHVSELARLERQRDILSSFLSPIRKLPNETLFRIFQYVCEENLLQCYPWPPGRRPPTKMKSPVITYLPSTVISSVCSRWHALALSSPSLWANLAVETYTTSLDEAENLVGFIDTITRYLERSGDSPLRLALDIQGSWIPHSEEVPSLIHLTQHSPRWKTFKYDGHHFLTWYSLLSQLRCPLLVELDIAIMVEGLNCFKHHPRLTALSTSEPVGKTSKALYNQLHHINFYHHLLTELVDALHSCASLKTLVLGYIYPDLEEGGLGTWRNITSVSLVNGKSSRIVFSSFDFPSLNKLVLDGGHEGGPAHGLVSFISRSSCMITTFTLRGIHLSDLDLVAALRVMPALLHLEVENKLQPDYLPKYQSPVTSHLLSSLTHDHSTSISLIPKLHSLHLTWRFESSDTSDDSSDDSSDDTSDGAPGNNASDDEFDNDFDDTAFVNMVKSRWFKPGSDLAAEMSALGKSCIRSVVLKFPARRVNADIYEPLRILDAEGLRVVVAGTNGVQV</sequence>
<dbReference type="InterPro" id="IPR032675">
    <property type="entry name" value="LRR_dom_sf"/>
</dbReference>
<comment type="caution">
    <text evidence="2">The sequence shown here is derived from an EMBL/GenBank/DDBJ whole genome shotgun (WGS) entry which is preliminary data.</text>
</comment>
<gene>
    <name evidence="2" type="ORF">BDP27DRAFT_1370458</name>
</gene>
<evidence type="ECO:0000313" key="3">
    <source>
        <dbReference type="Proteomes" id="UP000772434"/>
    </source>
</evidence>
<dbReference type="Proteomes" id="UP000772434">
    <property type="component" value="Unassembled WGS sequence"/>
</dbReference>
<feature type="region of interest" description="Disordered" evidence="1">
    <location>
        <begin position="460"/>
        <end position="489"/>
    </location>
</feature>
<dbReference type="EMBL" id="JADNRY010000239">
    <property type="protein sequence ID" value="KAF9060544.1"/>
    <property type="molecule type" value="Genomic_DNA"/>
</dbReference>
<organism evidence="2 3">
    <name type="scientific">Rhodocollybia butyracea</name>
    <dbReference type="NCBI Taxonomy" id="206335"/>
    <lineage>
        <taxon>Eukaryota</taxon>
        <taxon>Fungi</taxon>
        <taxon>Dikarya</taxon>
        <taxon>Basidiomycota</taxon>
        <taxon>Agaricomycotina</taxon>
        <taxon>Agaricomycetes</taxon>
        <taxon>Agaricomycetidae</taxon>
        <taxon>Agaricales</taxon>
        <taxon>Marasmiineae</taxon>
        <taxon>Omphalotaceae</taxon>
        <taxon>Rhodocollybia</taxon>
    </lineage>
</organism>
<protein>
    <recommendedName>
        <fullName evidence="4">F-box domain-containing protein</fullName>
    </recommendedName>
</protein>
<proteinExistence type="predicted"/>
<dbReference type="OrthoDB" id="3266451at2759"/>
<keyword evidence="3" id="KW-1185">Reference proteome</keyword>
<dbReference type="Gene3D" id="1.20.1280.50">
    <property type="match status" value="1"/>
</dbReference>
<feature type="compositionally biased region" description="Acidic residues" evidence="1">
    <location>
        <begin position="460"/>
        <end position="474"/>
    </location>
</feature>
<evidence type="ECO:0008006" key="4">
    <source>
        <dbReference type="Google" id="ProtNLM"/>
    </source>
</evidence>
<accession>A0A9P5TZR3</accession>
<dbReference type="SUPFAM" id="SSF52047">
    <property type="entry name" value="RNI-like"/>
    <property type="match status" value="1"/>
</dbReference>
<reference evidence="2" key="1">
    <citation type="submission" date="2020-11" db="EMBL/GenBank/DDBJ databases">
        <authorList>
            <consortium name="DOE Joint Genome Institute"/>
            <person name="Ahrendt S."/>
            <person name="Riley R."/>
            <person name="Andreopoulos W."/>
            <person name="Labutti K."/>
            <person name="Pangilinan J."/>
            <person name="Ruiz-Duenas F.J."/>
            <person name="Barrasa J.M."/>
            <person name="Sanchez-Garcia M."/>
            <person name="Camarero S."/>
            <person name="Miyauchi S."/>
            <person name="Serrano A."/>
            <person name="Linde D."/>
            <person name="Babiker R."/>
            <person name="Drula E."/>
            <person name="Ayuso-Fernandez I."/>
            <person name="Pacheco R."/>
            <person name="Padilla G."/>
            <person name="Ferreira P."/>
            <person name="Barriuso J."/>
            <person name="Kellner H."/>
            <person name="Castanera R."/>
            <person name="Alfaro M."/>
            <person name="Ramirez L."/>
            <person name="Pisabarro A.G."/>
            <person name="Kuo A."/>
            <person name="Tritt A."/>
            <person name="Lipzen A."/>
            <person name="He G."/>
            <person name="Yan M."/>
            <person name="Ng V."/>
            <person name="Cullen D."/>
            <person name="Martin F."/>
            <person name="Rosso M.-N."/>
            <person name="Henrissat B."/>
            <person name="Hibbett D."/>
            <person name="Martinez A.T."/>
            <person name="Grigoriev I.V."/>
        </authorList>
    </citation>
    <scope>NUCLEOTIDE SEQUENCE</scope>
    <source>
        <strain evidence="2">AH 40177</strain>
    </source>
</reference>
<dbReference type="Gene3D" id="3.80.10.10">
    <property type="entry name" value="Ribonuclease Inhibitor"/>
    <property type="match status" value="1"/>
</dbReference>
<evidence type="ECO:0000256" key="1">
    <source>
        <dbReference type="SAM" id="MobiDB-lite"/>
    </source>
</evidence>